<comment type="caution">
    <text evidence="3">The sequence shown here is derived from an EMBL/GenBank/DDBJ whole genome shotgun (WGS) entry which is preliminary data.</text>
</comment>
<dbReference type="EMBL" id="JAFJYH010000136">
    <property type="protein sequence ID" value="KAG4418120.1"/>
    <property type="molecule type" value="Genomic_DNA"/>
</dbReference>
<dbReference type="Proteomes" id="UP000664132">
    <property type="component" value="Unassembled WGS sequence"/>
</dbReference>
<evidence type="ECO:0000256" key="2">
    <source>
        <dbReference type="ARBA" id="ARBA00019014"/>
    </source>
</evidence>
<name>A0A8H7W5Q7_9HELO</name>
<dbReference type="Gene3D" id="3.20.20.380">
    <property type="entry name" value="Copper homeostasis (CutC) domain"/>
    <property type="match status" value="1"/>
</dbReference>
<dbReference type="Pfam" id="PF03932">
    <property type="entry name" value="CutC"/>
    <property type="match status" value="1"/>
</dbReference>
<dbReference type="GO" id="GO:0005507">
    <property type="term" value="F:copper ion binding"/>
    <property type="evidence" value="ECO:0007669"/>
    <property type="project" value="TreeGrafter"/>
</dbReference>
<dbReference type="InterPro" id="IPR036822">
    <property type="entry name" value="CutC-like_dom_sf"/>
</dbReference>
<evidence type="ECO:0000256" key="1">
    <source>
        <dbReference type="ARBA" id="ARBA00007768"/>
    </source>
</evidence>
<dbReference type="HAMAP" id="MF_00795">
    <property type="entry name" value="CutC"/>
    <property type="match status" value="1"/>
</dbReference>
<accession>A0A8H7W5Q7</accession>
<keyword evidence="4" id="KW-1185">Reference proteome</keyword>
<comment type="similarity">
    <text evidence="1">Belongs to the CutC family.</text>
</comment>
<dbReference type="SUPFAM" id="SSF110395">
    <property type="entry name" value="CutC-like"/>
    <property type="match status" value="1"/>
</dbReference>
<evidence type="ECO:0000313" key="3">
    <source>
        <dbReference type="EMBL" id="KAG4418120.1"/>
    </source>
</evidence>
<dbReference type="AlphaFoldDB" id="A0A8H7W5Q7"/>
<reference evidence="3" key="1">
    <citation type="submission" date="2021-02" db="EMBL/GenBank/DDBJ databases">
        <title>Genome sequence Cadophora malorum strain M34.</title>
        <authorList>
            <person name="Stefanovic E."/>
            <person name="Vu D."/>
            <person name="Scully C."/>
            <person name="Dijksterhuis J."/>
            <person name="Roader J."/>
            <person name="Houbraken J."/>
        </authorList>
    </citation>
    <scope>NUCLEOTIDE SEQUENCE</scope>
    <source>
        <strain evidence="3">M34</strain>
    </source>
</reference>
<protein>
    <recommendedName>
        <fullName evidence="2">Copper homeostasis protein cutC homolog</fullName>
    </recommendedName>
</protein>
<dbReference type="OrthoDB" id="7392499at2759"/>
<proteinExistence type="inferred from homology"/>
<evidence type="ECO:0000313" key="4">
    <source>
        <dbReference type="Proteomes" id="UP000664132"/>
    </source>
</evidence>
<dbReference type="InterPro" id="IPR005627">
    <property type="entry name" value="CutC-like"/>
</dbReference>
<dbReference type="PANTHER" id="PTHR12598:SF0">
    <property type="entry name" value="COPPER HOMEOSTASIS PROTEIN CUTC HOMOLOG"/>
    <property type="match status" value="1"/>
</dbReference>
<gene>
    <name evidence="3" type="ORF">IFR04_008713</name>
</gene>
<dbReference type="PANTHER" id="PTHR12598">
    <property type="entry name" value="COPPER HOMEOSTASIS PROTEIN CUTC"/>
    <property type="match status" value="1"/>
</dbReference>
<sequence length="255" mass="27295">MPPIIEIATFNAESSILALTHGASRIELCANQSLGGTTPSLQTLTILATLTTHNKNTNAVPIPINVMIRPRGGNFVYTPDEITQMKNDITTFSAENVHINGFVFGVLTPERNIDVDTCRELLDFIHSSSSHQNQPQNQTHSQNRKPTTFHRAFDVIPPSEMSSALESLISLGFTSVLTSGGAANAFEGRDILAKLVRQAAGRIEIIVGGGVRSSNLEALVRETGAMAYHSSAVIGEGDVASGEEVERLSAILKSS</sequence>
<organism evidence="3 4">
    <name type="scientific">Cadophora malorum</name>
    <dbReference type="NCBI Taxonomy" id="108018"/>
    <lineage>
        <taxon>Eukaryota</taxon>
        <taxon>Fungi</taxon>
        <taxon>Dikarya</taxon>
        <taxon>Ascomycota</taxon>
        <taxon>Pezizomycotina</taxon>
        <taxon>Leotiomycetes</taxon>
        <taxon>Helotiales</taxon>
        <taxon>Ploettnerulaceae</taxon>
        <taxon>Cadophora</taxon>
    </lineage>
</organism>